<proteinExistence type="inferred from homology"/>
<gene>
    <name evidence="5" type="ORF">B5F11_16710</name>
</gene>
<dbReference type="Gene3D" id="3.20.20.60">
    <property type="entry name" value="Phosphoenolpyruvate-binding domains"/>
    <property type="match status" value="1"/>
</dbReference>
<reference evidence="6" key="1">
    <citation type="submission" date="2017-04" db="EMBL/GenBank/DDBJ databases">
        <title>Function of individual gut microbiota members based on whole genome sequencing of pure cultures obtained from chicken caecum.</title>
        <authorList>
            <person name="Medvecky M."/>
            <person name="Cejkova D."/>
            <person name="Polansky O."/>
            <person name="Karasova D."/>
            <person name="Kubasova T."/>
            <person name="Cizek A."/>
            <person name="Rychlik I."/>
        </authorList>
    </citation>
    <scope>NUCLEOTIDE SEQUENCE [LARGE SCALE GENOMIC DNA]</scope>
    <source>
        <strain evidence="6">An175</strain>
    </source>
</reference>
<protein>
    <recommendedName>
        <fullName evidence="4">HpcH/HpaI aldolase/citrate lyase domain-containing protein</fullName>
    </recommendedName>
</protein>
<evidence type="ECO:0000313" key="5">
    <source>
        <dbReference type="EMBL" id="OUP67732.1"/>
    </source>
</evidence>
<dbReference type="SUPFAM" id="SSF51621">
    <property type="entry name" value="Phosphoenolpyruvate/pyruvate domain"/>
    <property type="match status" value="1"/>
</dbReference>
<evidence type="ECO:0000256" key="1">
    <source>
        <dbReference type="ARBA" id="ARBA00005568"/>
    </source>
</evidence>
<dbReference type="GO" id="GO:0016832">
    <property type="term" value="F:aldehyde-lyase activity"/>
    <property type="evidence" value="ECO:0007669"/>
    <property type="project" value="TreeGrafter"/>
</dbReference>
<evidence type="ECO:0000256" key="2">
    <source>
        <dbReference type="ARBA" id="ARBA00022723"/>
    </source>
</evidence>
<dbReference type="Pfam" id="PF03328">
    <property type="entry name" value="HpcH_HpaI"/>
    <property type="match status" value="1"/>
</dbReference>
<comment type="caution">
    <text evidence="5">The sequence shown here is derived from an EMBL/GenBank/DDBJ whole genome shotgun (WGS) entry which is preliminary data.</text>
</comment>
<name>A0A1Y4MV96_9FIRM</name>
<dbReference type="InterPro" id="IPR040442">
    <property type="entry name" value="Pyrv_kinase-like_dom_sf"/>
</dbReference>
<dbReference type="InterPro" id="IPR005000">
    <property type="entry name" value="Aldolase/citrate-lyase_domain"/>
</dbReference>
<keyword evidence="3" id="KW-0456">Lyase</keyword>
<dbReference type="EMBL" id="NFKP01000027">
    <property type="protein sequence ID" value="OUP67732.1"/>
    <property type="molecule type" value="Genomic_DNA"/>
</dbReference>
<sequence>MEETAMNLKKRIQSGERVLGTMVTTFDTPDLAKILKVCGFDFFIIDCEHGSFSYDGCSRMIGVARSIGLPAIVRIPGPLREPALKFMEMGAAGLLLPNTECAEDARKLVGFTKYAPMGRRGVSLSRPHTDFMKVDGRAYMERANEETLLLCQIESRAGVEHVEEILAVEGIDIAFMGPNDLSQDYGLLGQYGHPEIAAAFERVIRAAKDAGKASGTHFGGMEPLARWIKAGMTVNMCSSDIGLMQMGAKSMRAWLDEHTKQ</sequence>
<dbReference type="PANTHER" id="PTHR30502:SF0">
    <property type="entry name" value="PHOSPHOENOLPYRUVATE CARBOXYLASE FAMILY PROTEIN"/>
    <property type="match status" value="1"/>
</dbReference>
<comment type="similarity">
    <text evidence="1">Belongs to the HpcH/HpaI aldolase family.</text>
</comment>
<dbReference type="GO" id="GO:0046872">
    <property type="term" value="F:metal ion binding"/>
    <property type="evidence" value="ECO:0007669"/>
    <property type="project" value="UniProtKB-KW"/>
</dbReference>
<dbReference type="InterPro" id="IPR050251">
    <property type="entry name" value="HpcH-HpaI_aldolase"/>
</dbReference>
<accession>A0A1Y4MV96</accession>
<evidence type="ECO:0000259" key="4">
    <source>
        <dbReference type="Pfam" id="PF03328"/>
    </source>
</evidence>
<dbReference type="AlphaFoldDB" id="A0A1Y4MV96"/>
<evidence type="ECO:0000313" key="6">
    <source>
        <dbReference type="Proteomes" id="UP000196386"/>
    </source>
</evidence>
<keyword evidence="2" id="KW-0479">Metal-binding</keyword>
<dbReference type="PANTHER" id="PTHR30502">
    <property type="entry name" value="2-KETO-3-DEOXY-L-RHAMNONATE ALDOLASE"/>
    <property type="match status" value="1"/>
</dbReference>
<dbReference type="InterPro" id="IPR015813">
    <property type="entry name" value="Pyrv/PenolPyrv_kinase-like_dom"/>
</dbReference>
<evidence type="ECO:0000256" key="3">
    <source>
        <dbReference type="ARBA" id="ARBA00023239"/>
    </source>
</evidence>
<dbReference type="GO" id="GO:0005737">
    <property type="term" value="C:cytoplasm"/>
    <property type="evidence" value="ECO:0007669"/>
    <property type="project" value="TreeGrafter"/>
</dbReference>
<organism evidence="5 6">
    <name type="scientific">Anaerotruncus colihominis</name>
    <dbReference type="NCBI Taxonomy" id="169435"/>
    <lineage>
        <taxon>Bacteria</taxon>
        <taxon>Bacillati</taxon>
        <taxon>Bacillota</taxon>
        <taxon>Clostridia</taxon>
        <taxon>Eubacteriales</taxon>
        <taxon>Oscillospiraceae</taxon>
        <taxon>Anaerotruncus</taxon>
    </lineage>
</organism>
<dbReference type="Proteomes" id="UP000196386">
    <property type="component" value="Unassembled WGS sequence"/>
</dbReference>
<feature type="domain" description="HpcH/HpaI aldolase/citrate lyase" evidence="4">
    <location>
        <begin position="27"/>
        <end position="235"/>
    </location>
</feature>